<dbReference type="InterPro" id="IPR040756">
    <property type="entry name" value="Peptidase_M61_N"/>
</dbReference>
<evidence type="ECO:0000256" key="3">
    <source>
        <dbReference type="SAM" id="SignalP"/>
    </source>
</evidence>
<dbReference type="InterPro" id="IPR036034">
    <property type="entry name" value="PDZ_sf"/>
</dbReference>
<gene>
    <name evidence="6" type="ORF">pgond44_04895</name>
</gene>
<keyword evidence="7" id="KW-1185">Reference proteome</keyword>
<dbReference type="Gene3D" id="2.60.40.3650">
    <property type="match status" value="1"/>
</dbReference>
<evidence type="ECO:0000259" key="5">
    <source>
        <dbReference type="Pfam" id="PF17899"/>
    </source>
</evidence>
<dbReference type="PATRIC" id="fig|1189619.4.peg.1015"/>
<dbReference type="AlphaFoldDB" id="N1WXC5"/>
<dbReference type="SUPFAM" id="SSF50156">
    <property type="entry name" value="PDZ domain-like"/>
    <property type="match status" value="1"/>
</dbReference>
<dbReference type="SUPFAM" id="SSF55486">
    <property type="entry name" value="Metalloproteases ('zincins'), catalytic domain"/>
    <property type="match status" value="1"/>
</dbReference>
<proteinExistence type="predicted"/>
<dbReference type="Pfam" id="PF17899">
    <property type="entry name" value="Peptidase_M61_N"/>
    <property type="match status" value="1"/>
</dbReference>
<name>N1WXC5_9FLAO</name>
<evidence type="ECO:0000256" key="1">
    <source>
        <dbReference type="ARBA" id="ARBA00017922"/>
    </source>
</evidence>
<evidence type="ECO:0000313" key="7">
    <source>
        <dbReference type="Proteomes" id="UP000012317"/>
    </source>
</evidence>
<dbReference type="Gene3D" id="2.30.42.10">
    <property type="match status" value="1"/>
</dbReference>
<dbReference type="InterPro" id="IPR027268">
    <property type="entry name" value="Peptidase_M4/M1_CTD_sf"/>
</dbReference>
<dbReference type="Proteomes" id="UP000012317">
    <property type="component" value="Unassembled WGS sequence"/>
</dbReference>
<feature type="signal peptide" evidence="3">
    <location>
        <begin position="1"/>
        <end position="23"/>
    </location>
</feature>
<dbReference type="EMBL" id="APLF01000004">
    <property type="protein sequence ID" value="EMY81852.1"/>
    <property type="molecule type" value="Genomic_DNA"/>
</dbReference>
<sequence>MKIKMMKKIVFAFGILAMVTSCKSVSKSENNLVVVDVFLNEIENDRVKVSINPGPIQVDSLKFYLPKIVPGTYAVNDYGQFSEDLIAIDYDGNEMSVVRNDDNTWTISNSQNFDKLTYYVEDTFDIEGEGGVFSPAGTNFEAGDNFMLNLHTMVGYFEDAKEIPYKINVHRPSDLIASASLPVINQTDQGTYIIDEFSTSRYFGVIDHPILYSVPDTTSFDIEGMKVLLSIHSPNNIHTTKDLKPALEKMVQAQKSFLGEIDNTNVYAILLYLSVMENPDARGFGALEHHTSTSVVLPETMTLPQLEESMTDVVSHEFFHIITPLNIHSNEVHYFDYNDPKMSKHLWMYEGVTEYFANLFQINQGLISEEDFYKRMNDKIETSRAFDDTIPFTTMSENILSEEYKDSFYNVYQKGALIGMALDIRLRELSGGEMGILDLMKKLISKYGKDTPFEDDALIPEIVSLTYPEIQDFFDAYVQGNTPIPYDDFFAKVGVEKTESIAKTGYFLDGRTPFIDANQDKGTVFFRESYPMNSFFKELGVKGGDVIKSINGTDYTLENIRNLISTSMAWGEGEDFKMTVEREGEELTFEAKTTQPYTNKTSLQSEELEESDPKFELRQAWLKG</sequence>
<feature type="domain" description="Peptidase M61 catalytic" evidence="4">
    <location>
        <begin position="311"/>
        <end position="418"/>
    </location>
</feature>
<feature type="domain" description="Peptidase M61 N-terminal" evidence="5">
    <location>
        <begin position="36"/>
        <end position="213"/>
    </location>
</feature>
<dbReference type="Gene3D" id="1.10.390.10">
    <property type="entry name" value="Neutral Protease Domain 2"/>
    <property type="match status" value="1"/>
</dbReference>
<keyword evidence="6" id="KW-0031">Aminopeptidase</keyword>
<evidence type="ECO:0000313" key="6">
    <source>
        <dbReference type="EMBL" id="EMY81852.1"/>
    </source>
</evidence>
<dbReference type="STRING" id="1189619.pgond44_04895"/>
<dbReference type="GO" id="GO:0004177">
    <property type="term" value="F:aminopeptidase activity"/>
    <property type="evidence" value="ECO:0007669"/>
    <property type="project" value="UniProtKB-KW"/>
</dbReference>
<dbReference type="eggNOG" id="COG3975">
    <property type="taxonomic scope" value="Bacteria"/>
</dbReference>
<comment type="caution">
    <text evidence="6">The sequence shown here is derived from an EMBL/GenBank/DDBJ whole genome shotgun (WGS) entry which is preliminary data.</text>
</comment>
<evidence type="ECO:0000259" key="4">
    <source>
        <dbReference type="Pfam" id="PF05299"/>
    </source>
</evidence>
<evidence type="ECO:0000256" key="2">
    <source>
        <dbReference type="ARBA" id="ARBA00022729"/>
    </source>
</evidence>
<keyword evidence="6" id="KW-0645">Protease</keyword>
<dbReference type="PROSITE" id="PS51257">
    <property type="entry name" value="PROKAR_LIPOPROTEIN"/>
    <property type="match status" value="1"/>
</dbReference>
<dbReference type="Pfam" id="PF08139">
    <property type="entry name" value="LPAM_1"/>
    <property type="match status" value="1"/>
</dbReference>
<dbReference type="InterPro" id="IPR012640">
    <property type="entry name" value="Membr_lipoprot_lipid_attach_CS"/>
</dbReference>
<feature type="chain" id="PRO_5004113658" description="Type IV secretion system putative lipoprotein virB7" evidence="3">
    <location>
        <begin position="24"/>
        <end position="624"/>
    </location>
</feature>
<accession>N1WXC5</accession>
<reference evidence="6 7" key="1">
    <citation type="journal article" date="2014" name="Genome Biol. Evol.">
        <title>Extensive gene acquisition in the extremely psychrophilic bacterial species Psychroflexus torquis and the link to sea-ice ecosystem specialism.</title>
        <authorList>
            <person name="Feng S."/>
            <person name="Powell S.M."/>
            <person name="Wilson R."/>
            <person name="Bowman J.P."/>
        </authorList>
    </citation>
    <scope>NUCLEOTIDE SEQUENCE [LARGE SCALE GENOMIC DNA]</scope>
    <source>
        <strain evidence="6 7">ACAM 44</strain>
    </source>
</reference>
<dbReference type="InterPro" id="IPR007963">
    <property type="entry name" value="Peptidase_M61_catalytic"/>
</dbReference>
<dbReference type="Pfam" id="PF05299">
    <property type="entry name" value="Peptidase_M61"/>
    <property type="match status" value="1"/>
</dbReference>
<organism evidence="6 7">
    <name type="scientific">Psychroflexus gondwanensis ACAM 44</name>
    <dbReference type="NCBI Taxonomy" id="1189619"/>
    <lineage>
        <taxon>Bacteria</taxon>
        <taxon>Pseudomonadati</taxon>
        <taxon>Bacteroidota</taxon>
        <taxon>Flavobacteriia</taxon>
        <taxon>Flavobacteriales</taxon>
        <taxon>Flavobacteriaceae</taxon>
        <taxon>Psychroflexus</taxon>
    </lineage>
</organism>
<protein>
    <recommendedName>
        <fullName evidence="1">Type IV secretion system putative lipoprotein virB7</fullName>
    </recommendedName>
</protein>
<keyword evidence="2 3" id="KW-0732">Signal</keyword>
<keyword evidence="6" id="KW-0378">Hydrolase</keyword>